<feature type="non-terminal residue" evidence="2">
    <location>
        <position position="173"/>
    </location>
</feature>
<evidence type="ECO:0000313" key="3">
    <source>
        <dbReference type="Proteomes" id="UP000001058"/>
    </source>
</evidence>
<proteinExistence type="predicted"/>
<dbReference type="RefSeq" id="XP_002959278.1">
    <property type="nucleotide sequence ID" value="XM_002959232.1"/>
</dbReference>
<dbReference type="OrthoDB" id="426293at2759"/>
<dbReference type="AlphaFoldDB" id="D8UKU4"/>
<dbReference type="Proteomes" id="UP000001058">
    <property type="component" value="Unassembled WGS sequence"/>
</dbReference>
<evidence type="ECO:0000313" key="2">
    <source>
        <dbReference type="EMBL" id="EFJ39657.1"/>
    </source>
</evidence>
<name>D8UKU4_VOLCA</name>
<dbReference type="InParanoid" id="D8UKU4"/>
<sequence length="173" mass="18884">MAAVRRLQNKGGRWKTQWGGFDDDAGLDGGEAPLRRQDAGADSYMLHIFGSAYTKVAGGDEFGDSGAIKVWLHPYSTVRMRLDMLWVMAALVMAAVMSLQIAFTTSGTALSYLVACLACSVAWMAHVVCNFMTGYDEDGLIVMDAVKVRNRYCRTYLLLDVIGALPYALIAVL</sequence>
<dbReference type="GeneID" id="9626252"/>
<dbReference type="GO" id="GO:0098855">
    <property type="term" value="C:HCN channel complex"/>
    <property type="evidence" value="ECO:0007669"/>
    <property type="project" value="TreeGrafter"/>
</dbReference>
<dbReference type="PANTHER" id="PTHR45689:SF5">
    <property type="entry name" value="I[[H]] CHANNEL, ISOFORM E"/>
    <property type="match status" value="1"/>
</dbReference>
<feature type="transmembrane region" description="Helical" evidence="1">
    <location>
        <begin position="109"/>
        <end position="132"/>
    </location>
</feature>
<organism evidence="3">
    <name type="scientific">Volvox carteri f. nagariensis</name>
    <dbReference type="NCBI Taxonomy" id="3068"/>
    <lineage>
        <taxon>Eukaryota</taxon>
        <taxon>Viridiplantae</taxon>
        <taxon>Chlorophyta</taxon>
        <taxon>core chlorophytes</taxon>
        <taxon>Chlorophyceae</taxon>
        <taxon>CS clade</taxon>
        <taxon>Chlamydomonadales</taxon>
        <taxon>Volvocaceae</taxon>
        <taxon>Volvox</taxon>
    </lineage>
</organism>
<dbReference type="GO" id="GO:0003254">
    <property type="term" value="P:regulation of membrane depolarization"/>
    <property type="evidence" value="ECO:0007669"/>
    <property type="project" value="TreeGrafter"/>
</dbReference>
<keyword evidence="1" id="KW-1133">Transmembrane helix</keyword>
<dbReference type="GO" id="GO:0035725">
    <property type="term" value="P:sodium ion transmembrane transport"/>
    <property type="evidence" value="ECO:0007669"/>
    <property type="project" value="TreeGrafter"/>
</dbReference>
<gene>
    <name evidence="2" type="ORF">VOLCADRAFT_100708</name>
</gene>
<feature type="transmembrane region" description="Helical" evidence="1">
    <location>
        <begin position="153"/>
        <end position="172"/>
    </location>
</feature>
<keyword evidence="1" id="KW-0472">Membrane</keyword>
<feature type="transmembrane region" description="Helical" evidence="1">
    <location>
        <begin position="84"/>
        <end position="103"/>
    </location>
</feature>
<evidence type="ECO:0000256" key="1">
    <source>
        <dbReference type="SAM" id="Phobius"/>
    </source>
</evidence>
<dbReference type="InterPro" id="IPR051413">
    <property type="entry name" value="K/Na_HCN_channel"/>
</dbReference>
<keyword evidence="3" id="KW-1185">Reference proteome</keyword>
<dbReference type="PANTHER" id="PTHR45689">
    <property type="entry name" value="I[[H]] CHANNEL, ISOFORM E"/>
    <property type="match status" value="1"/>
</dbReference>
<keyword evidence="1" id="KW-0812">Transmembrane</keyword>
<dbReference type="EMBL" id="GL378461">
    <property type="protein sequence ID" value="EFJ39657.1"/>
    <property type="molecule type" value="Genomic_DNA"/>
</dbReference>
<dbReference type="GO" id="GO:0005249">
    <property type="term" value="F:voltage-gated potassium channel activity"/>
    <property type="evidence" value="ECO:0007669"/>
    <property type="project" value="TreeGrafter"/>
</dbReference>
<accession>D8UKU4</accession>
<dbReference type="KEGG" id="vcn:VOLCADRAFT_100708"/>
<protein>
    <submittedName>
        <fullName evidence="2">Uncharacterized protein</fullName>
    </submittedName>
</protein>
<reference evidence="2 3" key="1">
    <citation type="journal article" date="2010" name="Science">
        <title>Genomic analysis of organismal complexity in the multicellular green alga Volvox carteri.</title>
        <authorList>
            <person name="Prochnik S.E."/>
            <person name="Umen J."/>
            <person name="Nedelcu A.M."/>
            <person name="Hallmann A."/>
            <person name="Miller S.M."/>
            <person name="Nishii I."/>
            <person name="Ferris P."/>
            <person name="Kuo A."/>
            <person name="Mitros T."/>
            <person name="Fritz-Laylin L.K."/>
            <person name="Hellsten U."/>
            <person name="Chapman J."/>
            <person name="Simakov O."/>
            <person name="Rensing S.A."/>
            <person name="Terry A."/>
            <person name="Pangilinan J."/>
            <person name="Kapitonov V."/>
            <person name="Jurka J."/>
            <person name="Salamov A."/>
            <person name="Shapiro H."/>
            <person name="Schmutz J."/>
            <person name="Grimwood J."/>
            <person name="Lindquist E."/>
            <person name="Lucas S."/>
            <person name="Grigoriev I.V."/>
            <person name="Schmitt R."/>
            <person name="Kirk D."/>
            <person name="Rokhsar D.S."/>
        </authorList>
    </citation>
    <scope>NUCLEOTIDE SEQUENCE [LARGE SCALE GENOMIC DNA]</scope>
    <source>
        <strain evidence="3">f. Nagariensis / Eve</strain>
    </source>
</reference>